<dbReference type="Proteomes" id="UP000186795">
    <property type="component" value="Unassembled WGS sequence"/>
</dbReference>
<organism evidence="2 3">
    <name type="scientific">Kroppenstedtia eburnea</name>
    <dbReference type="NCBI Taxonomy" id="714067"/>
    <lineage>
        <taxon>Bacteria</taxon>
        <taxon>Bacillati</taxon>
        <taxon>Bacillota</taxon>
        <taxon>Bacilli</taxon>
        <taxon>Bacillales</taxon>
        <taxon>Thermoactinomycetaceae</taxon>
        <taxon>Kroppenstedtia</taxon>
    </lineage>
</organism>
<name>A0A1N7PWV9_9BACL</name>
<accession>A0A1N7PWV9</accession>
<evidence type="ECO:0000313" key="2">
    <source>
        <dbReference type="EMBL" id="SIT15104.1"/>
    </source>
</evidence>
<protein>
    <submittedName>
        <fullName evidence="2">Uncharacterized protein</fullName>
    </submittedName>
</protein>
<evidence type="ECO:0000313" key="3">
    <source>
        <dbReference type="Proteomes" id="UP000186795"/>
    </source>
</evidence>
<gene>
    <name evidence="2" type="ORF">SAMN05421790_11538</name>
</gene>
<dbReference type="EMBL" id="FTOD01000015">
    <property type="protein sequence ID" value="SIT15104.1"/>
    <property type="molecule type" value="Genomic_DNA"/>
</dbReference>
<evidence type="ECO:0000256" key="1">
    <source>
        <dbReference type="SAM" id="MobiDB-lite"/>
    </source>
</evidence>
<feature type="region of interest" description="Disordered" evidence="1">
    <location>
        <begin position="13"/>
        <end position="35"/>
    </location>
</feature>
<keyword evidence="3" id="KW-1185">Reference proteome</keyword>
<proteinExistence type="predicted"/>
<dbReference type="AlphaFoldDB" id="A0A1N7PWV9"/>
<reference evidence="3" key="1">
    <citation type="submission" date="2017-01" db="EMBL/GenBank/DDBJ databases">
        <authorList>
            <person name="Varghese N."/>
            <person name="Submissions S."/>
        </authorList>
    </citation>
    <scope>NUCLEOTIDE SEQUENCE [LARGE SCALE GENOMIC DNA]</scope>
    <source>
        <strain evidence="3">DSM 45196</strain>
    </source>
</reference>
<sequence>MCHRLPLKTVGRQKSLQEIGSFPPPAKKPGQSRRDKCPLRLVWQDPILLSLVKELQKSH</sequence>